<reference evidence="1 2" key="1">
    <citation type="journal article" date="2018" name="Nat. Biotechnol.">
        <title>A standardized bacterial taxonomy based on genome phylogeny substantially revises the tree of life.</title>
        <authorList>
            <person name="Parks D.H."/>
            <person name="Chuvochina M."/>
            <person name="Waite D.W."/>
            <person name="Rinke C."/>
            <person name="Skarshewski A."/>
            <person name="Chaumeil P.A."/>
            <person name="Hugenholtz P."/>
        </authorList>
    </citation>
    <scope>NUCLEOTIDE SEQUENCE [LARGE SCALE GENOMIC DNA]</scope>
    <source>
        <strain evidence="1">UBA11978</strain>
    </source>
</reference>
<protein>
    <submittedName>
        <fullName evidence="1">Uncharacterized protein</fullName>
    </submittedName>
</protein>
<accession>A0A350P0I6</accession>
<organism evidence="1 2">
    <name type="scientific">Alteromonas australica</name>
    <dbReference type="NCBI Taxonomy" id="589873"/>
    <lineage>
        <taxon>Bacteria</taxon>
        <taxon>Pseudomonadati</taxon>
        <taxon>Pseudomonadota</taxon>
        <taxon>Gammaproteobacteria</taxon>
        <taxon>Alteromonadales</taxon>
        <taxon>Alteromonadaceae</taxon>
        <taxon>Alteromonas/Salinimonas group</taxon>
        <taxon>Alteromonas</taxon>
    </lineage>
</organism>
<gene>
    <name evidence="1" type="ORF">DCW74_03600</name>
</gene>
<name>A0A350P0I6_9ALTE</name>
<comment type="caution">
    <text evidence="1">The sequence shown here is derived from an EMBL/GenBank/DDBJ whole genome shotgun (WGS) entry which is preliminary data.</text>
</comment>
<evidence type="ECO:0000313" key="1">
    <source>
        <dbReference type="EMBL" id="HAW74803.1"/>
    </source>
</evidence>
<evidence type="ECO:0000313" key="2">
    <source>
        <dbReference type="Proteomes" id="UP000263517"/>
    </source>
</evidence>
<proteinExistence type="predicted"/>
<sequence length="84" mass="9666">MTLLRAKCVKHVEWEILNMLIGDDEDSHYTSTTEMALDGLVPRGDKVAVKRYNTALKNIRDILRGMREKRVKHLPKEHHAAGDE</sequence>
<dbReference type="Proteomes" id="UP000263517">
    <property type="component" value="Unassembled WGS sequence"/>
</dbReference>
<dbReference type="AlphaFoldDB" id="A0A350P0I6"/>
<dbReference type="EMBL" id="DNAN01000122">
    <property type="protein sequence ID" value="HAW74803.1"/>
    <property type="molecule type" value="Genomic_DNA"/>
</dbReference>